<proteinExistence type="predicted"/>
<dbReference type="InterPro" id="IPR009045">
    <property type="entry name" value="Zn_M74/Hedgehog-like"/>
</dbReference>
<dbReference type="Gene3D" id="2.30.30.40">
    <property type="entry name" value="SH3 Domains"/>
    <property type="match status" value="1"/>
</dbReference>
<dbReference type="SUPFAM" id="SSF55166">
    <property type="entry name" value="Hedgehog/DD-peptidase"/>
    <property type="match status" value="1"/>
</dbReference>
<dbReference type="Pfam" id="PF13539">
    <property type="entry name" value="Peptidase_M15_4"/>
    <property type="match status" value="1"/>
</dbReference>
<dbReference type="Gene3D" id="3.30.1380.10">
    <property type="match status" value="1"/>
</dbReference>
<dbReference type="CDD" id="cd14845">
    <property type="entry name" value="L-Ala-D-Glu_peptidase_like"/>
    <property type="match status" value="1"/>
</dbReference>
<protein>
    <submittedName>
        <fullName evidence="2">M15 family peptidase</fullName>
    </submittedName>
</protein>
<gene>
    <name evidence="2" type="ORF">DW944_10215</name>
</gene>
<dbReference type="Proteomes" id="UP000284779">
    <property type="component" value="Unassembled WGS sequence"/>
</dbReference>
<dbReference type="EMBL" id="QSFD01000011">
    <property type="protein sequence ID" value="RHA17065.1"/>
    <property type="molecule type" value="Genomic_DNA"/>
</dbReference>
<sequence>MNKTYDIRIDRTKLHPWLNYKLTLLLKQCAKKGIYLIITQGFRSKAEQDALYAQGRTKKGSIVTNAKGSDYSSQHQWGIAFDIAINDKKLLYDEATIRKVAKIAKSKKVGLAWGGDWVSPVDTPHFYLGKWGDTPAKLKRTYGTFEKFKKTWTKEVFGTKKGLNIWNKTRTKVLKKKLPNKTKVNVMYVKKGYAKVECNGVVGYMKAKYLL</sequence>
<name>A0A413R5J9_9FIRM</name>
<evidence type="ECO:0000313" key="2">
    <source>
        <dbReference type="EMBL" id="RHA17065.1"/>
    </source>
</evidence>
<feature type="domain" description="Peptidase M15C" evidence="1">
    <location>
        <begin position="68"/>
        <end position="126"/>
    </location>
</feature>
<comment type="caution">
    <text evidence="2">The sequence shown here is derived from an EMBL/GenBank/DDBJ whole genome shotgun (WGS) entry which is preliminary data.</text>
</comment>
<evidence type="ECO:0000313" key="3">
    <source>
        <dbReference type="Proteomes" id="UP000284779"/>
    </source>
</evidence>
<dbReference type="RefSeq" id="WP_117971292.1">
    <property type="nucleotide sequence ID" value="NZ_CAUBDO010000016.1"/>
</dbReference>
<evidence type="ECO:0000259" key="1">
    <source>
        <dbReference type="Pfam" id="PF13539"/>
    </source>
</evidence>
<dbReference type="InterPro" id="IPR039561">
    <property type="entry name" value="Peptidase_M15C"/>
</dbReference>
<organism evidence="2 3">
    <name type="scientific">Eubacterium ventriosum</name>
    <dbReference type="NCBI Taxonomy" id="39496"/>
    <lineage>
        <taxon>Bacteria</taxon>
        <taxon>Bacillati</taxon>
        <taxon>Bacillota</taxon>
        <taxon>Clostridia</taxon>
        <taxon>Eubacteriales</taxon>
        <taxon>Eubacteriaceae</taxon>
        <taxon>Eubacterium</taxon>
    </lineage>
</organism>
<dbReference type="AlphaFoldDB" id="A0A413R5J9"/>
<accession>A0A413R5J9</accession>
<keyword evidence="3" id="KW-1185">Reference proteome</keyword>
<reference evidence="2 3" key="1">
    <citation type="submission" date="2018-08" db="EMBL/GenBank/DDBJ databases">
        <title>A genome reference for cultivated species of the human gut microbiota.</title>
        <authorList>
            <person name="Zou Y."/>
            <person name="Xue W."/>
            <person name="Luo G."/>
        </authorList>
    </citation>
    <scope>NUCLEOTIDE SEQUENCE [LARGE SCALE GENOMIC DNA]</scope>
    <source>
        <strain evidence="2 3">AM44-11BH</strain>
    </source>
</reference>
<dbReference type="GO" id="GO:0008233">
    <property type="term" value="F:peptidase activity"/>
    <property type="evidence" value="ECO:0007669"/>
    <property type="project" value="InterPro"/>
</dbReference>